<organism evidence="3 4">
    <name type="scientific">Coprinellus micaceus</name>
    <name type="common">Glistening ink-cap mushroom</name>
    <name type="synonym">Coprinus micaceus</name>
    <dbReference type="NCBI Taxonomy" id="71717"/>
    <lineage>
        <taxon>Eukaryota</taxon>
        <taxon>Fungi</taxon>
        <taxon>Dikarya</taxon>
        <taxon>Basidiomycota</taxon>
        <taxon>Agaricomycotina</taxon>
        <taxon>Agaricomycetes</taxon>
        <taxon>Agaricomycetidae</taxon>
        <taxon>Agaricales</taxon>
        <taxon>Agaricineae</taxon>
        <taxon>Psathyrellaceae</taxon>
        <taxon>Coprinellus</taxon>
    </lineage>
</organism>
<keyword evidence="1" id="KW-0472">Membrane</keyword>
<feature type="transmembrane region" description="Helical" evidence="1">
    <location>
        <begin position="219"/>
        <end position="240"/>
    </location>
</feature>
<evidence type="ECO:0000259" key="2">
    <source>
        <dbReference type="Pfam" id="PF20151"/>
    </source>
</evidence>
<dbReference type="Proteomes" id="UP000298030">
    <property type="component" value="Unassembled WGS sequence"/>
</dbReference>
<sequence length="326" mass="36573">MDPAATGPELHFQLPGLVRNARIVSYFNVASCCIMIYDVLITLDEEVRSIWSGRLSWSKLLYLFVRYSTIFEVGVILWADFIKLAWALYRSLDLRSLNSLGLFVIGLAIGEMIMSMRTWAVWKRDKKLGIALAILWPICWISGFTITGIWLQTVRFDPSPMAQFQGCFLTDASQLLFVAWLTLLLYDTVNFVLICIPAYHSFRLGGGSHFVKAVYTDGIVYYAYLFALSAANIVVVVTMPRDLQTLLSMMERVLHAVFTCRMVLHIHSISRANGPHTEDHSIPTYTPGDTIVLKPLGSQEESAFCESTVGELTVNAPEPPTHALPP</sequence>
<name>A0A4Y7TD63_COPMI</name>
<feature type="transmembrane region" description="Helical" evidence="1">
    <location>
        <begin position="175"/>
        <end position="199"/>
    </location>
</feature>
<feature type="transmembrane region" description="Helical" evidence="1">
    <location>
        <begin position="60"/>
        <end position="79"/>
    </location>
</feature>
<keyword evidence="4" id="KW-1185">Reference proteome</keyword>
<feature type="non-terminal residue" evidence="3">
    <location>
        <position position="326"/>
    </location>
</feature>
<feature type="domain" description="DUF6533" evidence="2">
    <location>
        <begin position="26"/>
        <end position="71"/>
    </location>
</feature>
<reference evidence="3 4" key="1">
    <citation type="journal article" date="2019" name="Nat. Ecol. Evol.">
        <title>Megaphylogeny resolves global patterns of mushroom evolution.</title>
        <authorList>
            <person name="Varga T."/>
            <person name="Krizsan K."/>
            <person name="Foldi C."/>
            <person name="Dima B."/>
            <person name="Sanchez-Garcia M."/>
            <person name="Sanchez-Ramirez S."/>
            <person name="Szollosi G.J."/>
            <person name="Szarkandi J.G."/>
            <person name="Papp V."/>
            <person name="Albert L."/>
            <person name="Andreopoulos W."/>
            <person name="Angelini C."/>
            <person name="Antonin V."/>
            <person name="Barry K.W."/>
            <person name="Bougher N.L."/>
            <person name="Buchanan P."/>
            <person name="Buyck B."/>
            <person name="Bense V."/>
            <person name="Catcheside P."/>
            <person name="Chovatia M."/>
            <person name="Cooper J."/>
            <person name="Damon W."/>
            <person name="Desjardin D."/>
            <person name="Finy P."/>
            <person name="Geml J."/>
            <person name="Haridas S."/>
            <person name="Hughes K."/>
            <person name="Justo A."/>
            <person name="Karasinski D."/>
            <person name="Kautmanova I."/>
            <person name="Kiss B."/>
            <person name="Kocsube S."/>
            <person name="Kotiranta H."/>
            <person name="LaButti K.M."/>
            <person name="Lechner B.E."/>
            <person name="Liimatainen K."/>
            <person name="Lipzen A."/>
            <person name="Lukacs Z."/>
            <person name="Mihaltcheva S."/>
            <person name="Morgado L.N."/>
            <person name="Niskanen T."/>
            <person name="Noordeloos M.E."/>
            <person name="Ohm R.A."/>
            <person name="Ortiz-Santana B."/>
            <person name="Ovrebo C."/>
            <person name="Racz N."/>
            <person name="Riley R."/>
            <person name="Savchenko A."/>
            <person name="Shiryaev A."/>
            <person name="Soop K."/>
            <person name="Spirin V."/>
            <person name="Szebenyi C."/>
            <person name="Tomsovsky M."/>
            <person name="Tulloss R.E."/>
            <person name="Uehling J."/>
            <person name="Grigoriev I.V."/>
            <person name="Vagvolgyi C."/>
            <person name="Papp T."/>
            <person name="Martin F.M."/>
            <person name="Miettinen O."/>
            <person name="Hibbett D.S."/>
            <person name="Nagy L.G."/>
        </authorList>
    </citation>
    <scope>NUCLEOTIDE SEQUENCE [LARGE SCALE GENOMIC DNA]</scope>
    <source>
        <strain evidence="3 4">FP101781</strain>
    </source>
</reference>
<evidence type="ECO:0000313" key="4">
    <source>
        <dbReference type="Proteomes" id="UP000298030"/>
    </source>
</evidence>
<dbReference type="AlphaFoldDB" id="A0A4Y7TD63"/>
<dbReference type="Pfam" id="PF20151">
    <property type="entry name" value="DUF6533"/>
    <property type="match status" value="1"/>
</dbReference>
<keyword evidence="1" id="KW-1133">Transmembrane helix</keyword>
<protein>
    <recommendedName>
        <fullName evidence="2">DUF6533 domain-containing protein</fullName>
    </recommendedName>
</protein>
<feature type="transmembrane region" description="Helical" evidence="1">
    <location>
        <begin position="23"/>
        <end position="40"/>
    </location>
</feature>
<evidence type="ECO:0000256" key="1">
    <source>
        <dbReference type="SAM" id="Phobius"/>
    </source>
</evidence>
<accession>A0A4Y7TD63</accession>
<proteinExistence type="predicted"/>
<dbReference type="OrthoDB" id="3350812at2759"/>
<evidence type="ECO:0000313" key="3">
    <source>
        <dbReference type="EMBL" id="TEB31489.1"/>
    </source>
</evidence>
<feature type="transmembrane region" description="Helical" evidence="1">
    <location>
        <begin position="100"/>
        <end position="122"/>
    </location>
</feature>
<keyword evidence="1" id="KW-0812">Transmembrane</keyword>
<feature type="transmembrane region" description="Helical" evidence="1">
    <location>
        <begin position="128"/>
        <end position="154"/>
    </location>
</feature>
<comment type="caution">
    <text evidence="3">The sequence shown here is derived from an EMBL/GenBank/DDBJ whole genome shotgun (WGS) entry which is preliminary data.</text>
</comment>
<dbReference type="InterPro" id="IPR045340">
    <property type="entry name" value="DUF6533"/>
</dbReference>
<dbReference type="EMBL" id="QPFP01000018">
    <property type="protein sequence ID" value="TEB31489.1"/>
    <property type="molecule type" value="Genomic_DNA"/>
</dbReference>
<gene>
    <name evidence="3" type="ORF">FA13DRAFT_1663305</name>
</gene>